<dbReference type="RefSeq" id="WP_010041011.1">
    <property type="nucleotide sequence ID" value="NZ_CP025958.1"/>
</dbReference>
<proteinExistence type="predicted"/>
<dbReference type="SUPFAM" id="SSF52833">
    <property type="entry name" value="Thioredoxin-like"/>
    <property type="match status" value="1"/>
</dbReference>
<keyword evidence="1" id="KW-0732">Signal</keyword>
<dbReference type="InterPro" id="IPR036249">
    <property type="entry name" value="Thioredoxin-like_sf"/>
</dbReference>
<dbReference type="AlphaFoldDB" id="A0A2Z3H819"/>
<feature type="signal peptide" evidence="1">
    <location>
        <begin position="1"/>
        <end position="23"/>
    </location>
</feature>
<protein>
    <submittedName>
        <fullName evidence="3">Thioredoxin family protein</fullName>
    </submittedName>
</protein>
<dbReference type="EMBL" id="CP025958">
    <property type="protein sequence ID" value="AWM41848.1"/>
    <property type="molecule type" value="Genomic_DNA"/>
</dbReference>
<dbReference type="PANTHER" id="PTHR43640:SF1">
    <property type="entry name" value="THIOREDOXIN-DEPENDENT PEROXIREDOXIN"/>
    <property type="match status" value="1"/>
</dbReference>
<dbReference type="InterPro" id="IPR047262">
    <property type="entry name" value="PRX-like1"/>
</dbReference>
<evidence type="ECO:0000259" key="2">
    <source>
        <dbReference type="PROSITE" id="PS51352"/>
    </source>
</evidence>
<evidence type="ECO:0000313" key="4">
    <source>
        <dbReference type="Proteomes" id="UP000245802"/>
    </source>
</evidence>
<evidence type="ECO:0000256" key="1">
    <source>
        <dbReference type="SAM" id="SignalP"/>
    </source>
</evidence>
<dbReference type="PROSITE" id="PS51352">
    <property type="entry name" value="THIOREDOXIN_2"/>
    <property type="match status" value="1"/>
</dbReference>
<dbReference type="PANTHER" id="PTHR43640">
    <property type="entry name" value="OS07G0260300 PROTEIN"/>
    <property type="match status" value="1"/>
</dbReference>
<dbReference type="InterPro" id="IPR013766">
    <property type="entry name" value="Thioredoxin_domain"/>
</dbReference>
<evidence type="ECO:0000313" key="3">
    <source>
        <dbReference type="EMBL" id="AWM41848.1"/>
    </source>
</evidence>
<dbReference type="Pfam" id="PF00578">
    <property type="entry name" value="AhpC-TSA"/>
    <property type="match status" value="1"/>
</dbReference>
<name>A0A2Z3H819_9BACT</name>
<dbReference type="KEGG" id="gog:C1280_35890"/>
<dbReference type="OrthoDB" id="9809746at2"/>
<reference evidence="3 4" key="1">
    <citation type="submission" date="2018-01" db="EMBL/GenBank/DDBJ databases">
        <title>G. obscuriglobus.</title>
        <authorList>
            <person name="Franke J."/>
            <person name="Blomberg W."/>
            <person name="Selmecki A."/>
        </authorList>
    </citation>
    <scope>NUCLEOTIDE SEQUENCE [LARGE SCALE GENOMIC DNA]</scope>
    <source>
        <strain evidence="3 4">DSM 5831</strain>
    </source>
</reference>
<sequence length="209" mass="22488">MKLLPALLLAFVTGLLAPAPAGAGKFNKKLNIGDAAPTWKDLEGTDGKKHSFADWKDKDVLVVVFTCNSCIIAEGYEDRLVEFAARCNKPDSKVGFVAINVNTGKVDALPAMKERATKKKFGFTYLYDPSQASAQAYGAMYTPECFVLTKDRKVAYMGAFDDNSGASPKVKYVEEAVKQVLAGKPAAVAESSAAGGCRIVFNKKKDDDD</sequence>
<feature type="chain" id="PRO_5016399791" evidence="1">
    <location>
        <begin position="24"/>
        <end position="209"/>
    </location>
</feature>
<dbReference type="InterPro" id="IPR000866">
    <property type="entry name" value="AhpC/TSA"/>
</dbReference>
<dbReference type="Gene3D" id="3.40.30.10">
    <property type="entry name" value="Glutaredoxin"/>
    <property type="match status" value="1"/>
</dbReference>
<accession>A0A2Z3H819</accession>
<feature type="domain" description="Thioredoxin" evidence="2">
    <location>
        <begin position="30"/>
        <end position="182"/>
    </location>
</feature>
<dbReference type="GO" id="GO:0016209">
    <property type="term" value="F:antioxidant activity"/>
    <property type="evidence" value="ECO:0007669"/>
    <property type="project" value="InterPro"/>
</dbReference>
<organism evidence="3 4">
    <name type="scientific">Gemmata obscuriglobus</name>
    <dbReference type="NCBI Taxonomy" id="114"/>
    <lineage>
        <taxon>Bacteria</taxon>
        <taxon>Pseudomonadati</taxon>
        <taxon>Planctomycetota</taxon>
        <taxon>Planctomycetia</taxon>
        <taxon>Gemmatales</taxon>
        <taxon>Gemmataceae</taxon>
        <taxon>Gemmata</taxon>
    </lineage>
</organism>
<dbReference type="GO" id="GO:0016491">
    <property type="term" value="F:oxidoreductase activity"/>
    <property type="evidence" value="ECO:0007669"/>
    <property type="project" value="InterPro"/>
</dbReference>
<gene>
    <name evidence="3" type="ORF">C1280_35890</name>
</gene>
<keyword evidence="4" id="KW-1185">Reference proteome</keyword>
<dbReference type="Proteomes" id="UP000245802">
    <property type="component" value="Chromosome"/>
</dbReference>